<dbReference type="KEGG" id="fcz:IMF26_11090"/>
<protein>
    <submittedName>
        <fullName evidence="1">Uncharacterized protein</fullName>
    </submittedName>
</protein>
<dbReference type="AlphaFoldDB" id="A0AAT9LBS3"/>
<proteinExistence type="predicted"/>
<reference evidence="1" key="1">
    <citation type="submission" date="2020-10" db="EMBL/GenBank/DDBJ databases">
        <authorList>
            <person name="Kadnikov V."/>
            <person name="Beletsky A.V."/>
            <person name="Mardanov A.V."/>
            <person name="Karnachuk O.V."/>
            <person name="Ravin N.V."/>
        </authorList>
    </citation>
    <scope>NUCLEOTIDE SEQUENCE</scope>
    <source>
        <strain evidence="1">Bu02</strain>
    </source>
</reference>
<name>A0AAT9LBS3_9FIRM</name>
<accession>A0AAT9LBS3</accession>
<reference evidence="1" key="2">
    <citation type="journal article" date="2023" name="Biology">
        <title>Prokaryotic Life Associated with Coal-Fire Gas Vents Revealed by Metagenomics.</title>
        <authorList>
            <person name="Kadnikov V.V."/>
            <person name="Mardanov A.V."/>
            <person name="Beletsky A.V."/>
            <person name="Karnachuk O.V."/>
            <person name="Ravin N.V."/>
        </authorList>
    </citation>
    <scope>NUCLEOTIDE SEQUENCE</scope>
    <source>
        <strain evidence="1">Bu02</strain>
    </source>
</reference>
<sequence>MASSGRGGRIESICHVERERHGRPIIRREREEIVRDEGGRGAVTGEIPR</sequence>
<dbReference type="EMBL" id="CP062796">
    <property type="protein sequence ID" value="QUL98524.1"/>
    <property type="molecule type" value="Genomic_DNA"/>
</dbReference>
<evidence type="ECO:0000313" key="1">
    <source>
        <dbReference type="EMBL" id="QUL98524.1"/>
    </source>
</evidence>
<organism evidence="1">
    <name type="scientific">Candidatus Fermentithermobacillus carboniphilus</name>
    <dbReference type="NCBI Taxonomy" id="3085328"/>
    <lineage>
        <taxon>Bacteria</taxon>
        <taxon>Bacillati</taxon>
        <taxon>Bacillota</taxon>
        <taxon>Candidatus Fermentithermobacillia</taxon>
        <taxon>Candidatus Fermentithermobacillales</taxon>
        <taxon>Candidatus Fermentithermobacillaceae</taxon>
        <taxon>Candidatus Fermentithermobacillus</taxon>
    </lineage>
</organism>
<gene>
    <name evidence="1" type="ORF">IMF26_11090</name>
</gene>